<evidence type="ECO:0000313" key="3">
    <source>
        <dbReference type="Proteomes" id="UP001151760"/>
    </source>
</evidence>
<feature type="compositionally biased region" description="Basic residues" evidence="1">
    <location>
        <begin position="276"/>
        <end position="286"/>
    </location>
</feature>
<feature type="compositionally biased region" description="Pro residues" evidence="1">
    <location>
        <begin position="291"/>
        <end position="304"/>
    </location>
</feature>
<sequence>MVEPESGKFQPLPEVQGKGKKKVSDEQVALDQLHLQTPNESESDEEVPGIVASIQDEGQAGPNPGEHDEGQAGPNPGDAAASQPPSSHVVHAGPDLEHMDLEASDTSIQPNPEQMDEEFTTTAYPNVQENLKLPTEGEVRLEEPASSAGTLSSLQHLDKELSFADQFLVEKSQEDEPEKTNTESEVQSMVTVPIHQDTSSVPLMTTPRIRELEQIGGFGGGLNSPGSKIRQNSGHAIQAPLRDRFRDLLEADMKDILHHRMWESNSYQAHEDHKQLTKKKKKRHASLKTPPGSPPHQPPPPLPPAGSSGTPGASGAFGFSSKTIALAEYTAWTTTDTRLKPSVLSIPEELHMDDDMTPNEQVQSSGDEDIGHDHIPTVNLRQNWWKPLTEDRLATPEPAWSIPLSDLPVPVNNWAFVLVSTYAPPPENLLLA</sequence>
<reference evidence="2" key="2">
    <citation type="submission" date="2022-01" db="EMBL/GenBank/DDBJ databases">
        <authorList>
            <person name="Yamashiro T."/>
            <person name="Shiraishi A."/>
            <person name="Satake H."/>
            <person name="Nakayama K."/>
        </authorList>
    </citation>
    <scope>NUCLEOTIDE SEQUENCE</scope>
</reference>
<dbReference type="EMBL" id="BQNB010011441">
    <property type="protein sequence ID" value="GJS90617.1"/>
    <property type="molecule type" value="Genomic_DNA"/>
</dbReference>
<protein>
    <submittedName>
        <fullName evidence="2">Uncharacterized protein</fullName>
    </submittedName>
</protein>
<keyword evidence="3" id="KW-1185">Reference proteome</keyword>
<organism evidence="2 3">
    <name type="scientific">Tanacetum coccineum</name>
    <dbReference type="NCBI Taxonomy" id="301880"/>
    <lineage>
        <taxon>Eukaryota</taxon>
        <taxon>Viridiplantae</taxon>
        <taxon>Streptophyta</taxon>
        <taxon>Embryophyta</taxon>
        <taxon>Tracheophyta</taxon>
        <taxon>Spermatophyta</taxon>
        <taxon>Magnoliopsida</taxon>
        <taxon>eudicotyledons</taxon>
        <taxon>Gunneridae</taxon>
        <taxon>Pentapetalae</taxon>
        <taxon>asterids</taxon>
        <taxon>campanulids</taxon>
        <taxon>Asterales</taxon>
        <taxon>Asteraceae</taxon>
        <taxon>Asteroideae</taxon>
        <taxon>Anthemideae</taxon>
        <taxon>Anthemidinae</taxon>
        <taxon>Tanacetum</taxon>
    </lineage>
</organism>
<dbReference type="Proteomes" id="UP001151760">
    <property type="component" value="Unassembled WGS sequence"/>
</dbReference>
<evidence type="ECO:0000313" key="2">
    <source>
        <dbReference type="EMBL" id="GJS90617.1"/>
    </source>
</evidence>
<proteinExistence type="predicted"/>
<feature type="region of interest" description="Disordered" evidence="1">
    <location>
        <begin position="1"/>
        <end position="115"/>
    </location>
</feature>
<feature type="region of interest" description="Disordered" evidence="1">
    <location>
        <begin position="267"/>
        <end position="316"/>
    </location>
</feature>
<accession>A0ABQ4ZL77</accession>
<comment type="caution">
    <text evidence="2">The sequence shown here is derived from an EMBL/GenBank/DDBJ whole genome shotgun (WGS) entry which is preliminary data.</text>
</comment>
<evidence type="ECO:0000256" key="1">
    <source>
        <dbReference type="SAM" id="MobiDB-lite"/>
    </source>
</evidence>
<reference evidence="2" key="1">
    <citation type="journal article" date="2022" name="Int. J. Mol. Sci.">
        <title>Draft Genome of Tanacetum Coccineum: Genomic Comparison of Closely Related Tanacetum-Family Plants.</title>
        <authorList>
            <person name="Yamashiro T."/>
            <person name="Shiraishi A."/>
            <person name="Nakayama K."/>
            <person name="Satake H."/>
        </authorList>
    </citation>
    <scope>NUCLEOTIDE SEQUENCE</scope>
</reference>
<gene>
    <name evidence="2" type="ORF">Tco_0773253</name>
</gene>
<feature type="compositionally biased region" description="Low complexity" evidence="1">
    <location>
        <begin position="305"/>
        <end position="316"/>
    </location>
</feature>
<name>A0ABQ4ZL77_9ASTR</name>